<dbReference type="Pfam" id="PF08676">
    <property type="entry name" value="MutL_C"/>
    <property type="match status" value="1"/>
</dbReference>
<evidence type="ECO:0000256" key="3">
    <source>
        <dbReference type="ARBA" id="ARBA00023204"/>
    </source>
</evidence>
<keyword evidence="9" id="KW-0255">Endonuclease</keyword>
<evidence type="ECO:0000313" key="8">
    <source>
        <dbReference type="EMBL" id="KXB34035.1"/>
    </source>
</evidence>
<dbReference type="PANTHER" id="PTHR10073:SF12">
    <property type="entry name" value="DNA MISMATCH REPAIR PROTEIN MLH1"/>
    <property type="match status" value="1"/>
</dbReference>
<comment type="similarity">
    <text evidence="1 4">Belongs to the DNA mismatch repair MutL/HexB family.</text>
</comment>
<dbReference type="InterPro" id="IPR020568">
    <property type="entry name" value="Ribosomal_Su5_D2-typ_SF"/>
</dbReference>
<dbReference type="Gene3D" id="3.30.1540.20">
    <property type="entry name" value="MutL, C-terminal domain, dimerisation subdomain"/>
    <property type="match status" value="1"/>
</dbReference>
<dbReference type="InterPro" id="IPR014762">
    <property type="entry name" value="DNA_mismatch_repair_CS"/>
</dbReference>
<dbReference type="GO" id="GO:0016887">
    <property type="term" value="F:ATP hydrolysis activity"/>
    <property type="evidence" value="ECO:0007669"/>
    <property type="project" value="InterPro"/>
</dbReference>
<dbReference type="InterPro" id="IPR038973">
    <property type="entry name" value="MutL/Mlh/Pms-like"/>
</dbReference>
<dbReference type="SMART" id="SM00853">
    <property type="entry name" value="MutL_C"/>
    <property type="match status" value="1"/>
</dbReference>
<dbReference type="GO" id="GO:0006298">
    <property type="term" value="P:mismatch repair"/>
    <property type="evidence" value="ECO:0007669"/>
    <property type="project" value="UniProtKB-UniRule"/>
</dbReference>
<keyword evidence="11" id="KW-1185">Reference proteome</keyword>
<gene>
    <name evidence="4" type="primary">mutL</name>
    <name evidence="9" type="ORF">CYJ27_03540</name>
    <name evidence="8" type="ORF">HMPREF3187_01536</name>
</gene>
<evidence type="ECO:0000313" key="10">
    <source>
        <dbReference type="Proteomes" id="UP000070422"/>
    </source>
</evidence>
<reference evidence="9 11" key="2">
    <citation type="submission" date="2017-12" db="EMBL/GenBank/DDBJ databases">
        <title>Phylogenetic diversity of female urinary microbiome.</title>
        <authorList>
            <person name="Thomas-White K."/>
            <person name="Wolfe A.J."/>
        </authorList>
    </citation>
    <scope>NUCLEOTIDE SEQUENCE [LARGE SCALE GENOMIC DNA]</scope>
    <source>
        <strain evidence="9 11">UMB0844</strain>
    </source>
</reference>
<dbReference type="InterPro" id="IPR013507">
    <property type="entry name" value="DNA_mismatch_S5_2-like"/>
</dbReference>
<feature type="region of interest" description="Disordered" evidence="5">
    <location>
        <begin position="365"/>
        <end position="401"/>
    </location>
</feature>
<dbReference type="GO" id="GO:0032300">
    <property type="term" value="C:mismatch repair complex"/>
    <property type="evidence" value="ECO:0007669"/>
    <property type="project" value="InterPro"/>
</dbReference>
<dbReference type="PATRIC" id="fig|87541.4.peg.1524"/>
<keyword evidence="9" id="KW-0540">Nuclease</keyword>
<evidence type="ECO:0000259" key="6">
    <source>
        <dbReference type="SMART" id="SM00853"/>
    </source>
</evidence>
<dbReference type="Gene3D" id="3.30.1370.100">
    <property type="entry name" value="MutL, C-terminal domain, regulatory subdomain"/>
    <property type="match status" value="1"/>
</dbReference>
<evidence type="ECO:0000256" key="5">
    <source>
        <dbReference type="SAM" id="MobiDB-lite"/>
    </source>
</evidence>
<proteinExistence type="inferred from homology"/>
<dbReference type="SMART" id="SM01340">
    <property type="entry name" value="DNA_mis_repair"/>
    <property type="match status" value="1"/>
</dbReference>
<dbReference type="PANTHER" id="PTHR10073">
    <property type="entry name" value="DNA MISMATCH REPAIR PROTEIN MLH, PMS, MUTL"/>
    <property type="match status" value="1"/>
</dbReference>
<protein>
    <recommendedName>
        <fullName evidence="4">DNA mismatch repair protein MutL</fullName>
    </recommendedName>
</protein>
<sequence>MIHELPPQVANQIAAGEVVERPASVVKELLENAIDAQATEIDIFVEEAGLKTIQIIDNGIGMSSEDAQIAFKRHATSKIFQTKDLFRIHTLGFRGEALPSIASVSEMSLETSDGKEGTAISLVAGEIVDVKAGHLRKGTSIRVENLFYNTPARLKHIKQLSTELSHITDIVNRMAMGYSHIRFHYAHDGRVLLQTNGKGNLQEVLAAIYGFKQAQDMVKIQAEDYDFSLSGYISKPELTRASRQYLSIFLNGRYIKNYLLNQAIMKGYGSKLMVGRYPLAVLSIQTDAQLLDVNVHPTKQEVRISKEDQLYDLIVKAIQEVLDPMQRIPTGRPGDSKESLEGFSLAEESQGEQVQLKWQGTGLRVEEETVPSEDFTEKGQDRIIEPEASRESTQINSPSEGAISSEYEEAPSLKVTQRNATFPHLDYIGQLHATYLLCSDETGMYMVDQHAAQERINYEKFRETIGTKGTAVQDLLVPLICSYYSVESDQIRQVLPALQDLGIGIEEFGNHQFIIHSHPTWMGENNIKDHIEAMIQLAIEDRHFSLKAYREKTAKMMSCRLAIKANHYLTDDQAKQLLEDLSYCHNPYNCAHGRPVLVHYSTYDIERSFKRIQDPHQAVKPQTKSMNK</sequence>
<evidence type="ECO:0000313" key="11">
    <source>
        <dbReference type="Proteomes" id="UP000234775"/>
    </source>
</evidence>
<dbReference type="InterPro" id="IPR036890">
    <property type="entry name" value="HATPase_C_sf"/>
</dbReference>
<comment type="caution">
    <text evidence="8">The sequence shown here is derived from an EMBL/GenBank/DDBJ whole genome shotgun (WGS) entry which is preliminary data.</text>
</comment>
<dbReference type="Gene3D" id="3.30.230.10">
    <property type="match status" value="1"/>
</dbReference>
<dbReference type="Proteomes" id="UP000234775">
    <property type="component" value="Unassembled WGS sequence"/>
</dbReference>
<dbReference type="PROSITE" id="PS00058">
    <property type="entry name" value="DNA_MISMATCH_REPAIR_1"/>
    <property type="match status" value="1"/>
</dbReference>
<dbReference type="InterPro" id="IPR037198">
    <property type="entry name" value="MutL_C_sf"/>
</dbReference>
<evidence type="ECO:0000313" key="9">
    <source>
        <dbReference type="EMBL" id="PKY91756.1"/>
    </source>
</evidence>
<dbReference type="OrthoDB" id="9763467at2"/>
<dbReference type="InterPro" id="IPR014790">
    <property type="entry name" value="MutL_C"/>
</dbReference>
<dbReference type="CDD" id="cd00782">
    <property type="entry name" value="MutL_Trans"/>
    <property type="match status" value="1"/>
</dbReference>
<dbReference type="CDD" id="cd16926">
    <property type="entry name" value="HATPase_MutL-MLH-PMS-like"/>
    <property type="match status" value="1"/>
</dbReference>
<evidence type="ECO:0000259" key="7">
    <source>
        <dbReference type="SMART" id="SM01340"/>
    </source>
</evidence>
<dbReference type="HAMAP" id="MF_00149">
    <property type="entry name" value="DNA_mis_repair"/>
    <property type="match status" value="1"/>
</dbReference>
<feature type="domain" description="DNA mismatch repair protein S5" evidence="7">
    <location>
        <begin position="205"/>
        <end position="323"/>
    </location>
</feature>
<name>A0A133XSX1_9LACT</name>
<feature type="domain" description="MutL C-terminal dimerisation" evidence="6">
    <location>
        <begin position="427"/>
        <end position="569"/>
    </location>
</feature>
<dbReference type="InterPro" id="IPR020667">
    <property type="entry name" value="DNA_mismatch_repair_MutL"/>
</dbReference>
<evidence type="ECO:0000256" key="2">
    <source>
        <dbReference type="ARBA" id="ARBA00022763"/>
    </source>
</evidence>
<keyword evidence="3 4" id="KW-0234">DNA repair</keyword>
<dbReference type="GO" id="GO:0005524">
    <property type="term" value="F:ATP binding"/>
    <property type="evidence" value="ECO:0007669"/>
    <property type="project" value="InterPro"/>
</dbReference>
<dbReference type="EMBL" id="PKGZ01000002">
    <property type="protein sequence ID" value="PKY91756.1"/>
    <property type="molecule type" value="Genomic_DNA"/>
</dbReference>
<dbReference type="SUPFAM" id="SSF118116">
    <property type="entry name" value="DNA mismatch repair protein MutL"/>
    <property type="match status" value="1"/>
</dbReference>
<dbReference type="Pfam" id="PF01119">
    <property type="entry name" value="DNA_mis_repair"/>
    <property type="match status" value="1"/>
</dbReference>
<dbReference type="AlphaFoldDB" id="A0A133XSX1"/>
<accession>A0A133XSX1</accession>
<dbReference type="NCBIfam" id="TIGR00585">
    <property type="entry name" value="mutl"/>
    <property type="match status" value="1"/>
</dbReference>
<keyword evidence="9" id="KW-0378">Hydrolase</keyword>
<dbReference type="InterPro" id="IPR014721">
    <property type="entry name" value="Ribsml_uS5_D2-typ_fold_subgr"/>
</dbReference>
<reference evidence="8 10" key="1">
    <citation type="submission" date="2016-01" db="EMBL/GenBank/DDBJ databases">
        <authorList>
            <person name="Oliw E.H."/>
        </authorList>
    </citation>
    <scope>NUCLEOTIDE SEQUENCE [LARGE SCALE GENOMIC DNA]</scope>
    <source>
        <strain evidence="8 10">KA00635</strain>
    </source>
</reference>
<dbReference type="GO" id="GO:0140664">
    <property type="term" value="F:ATP-dependent DNA damage sensor activity"/>
    <property type="evidence" value="ECO:0007669"/>
    <property type="project" value="InterPro"/>
</dbReference>
<evidence type="ECO:0000256" key="4">
    <source>
        <dbReference type="HAMAP-Rule" id="MF_00149"/>
    </source>
</evidence>
<dbReference type="STRING" id="87541.AWM71_05390"/>
<dbReference type="GO" id="GO:0004519">
    <property type="term" value="F:endonuclease activity"/>
    <property type="evidence" value="ECO:0007669"/>
    <property type="project" value="UniProtKB-KW"/>
</dbReference>
<dbReference type="Gene3D" id="3.30.565.10">
    <property type="entry name" value="Histidine kinase-like ATPase, C-terminal domain"/>
    <property type="match status" value="1"/>
</dbReference>
<dbReference type="Proteomes" id="UP000070422">
    <property type="component" value="Unassembled WGS sequence"/>
</dbReference>
<dbReference type="SUPFAM" id="SSF54211">
    <property type="entry name" value="Ribosomal protein S5 domain 2-like"/>
    <property type="match status" value="1"/>
</dbReference>
<dbReference type="InterPro" id="IPR042121">
    <property type="entry name" value="MutL_C_regsub"/>
</dbReference>
<organism evidence="8 10">
    <name type="scientific">Aerococcus christensenii</name>
    <dbReference type="NCBI Taxonomy" id="87541"/>
    <lineage>
        <taxon>Bacteria</taxon>
        <taxon>Bacillati</taxon>
        <taxon>Bacillota</taxon>
        <taxon>Bacilli</taxon>
        <taxon>Lactobacillales</taxon>
        <taxon>Aerococcaceae</taxon>
        <taxon>Aerococcus</taxon>
    </lineage>
</organism>
<dbReference type="InterPro" id="IPR042120">
    <property type="entry name" value="MutL_C_dimsub"/>
</dbReference>
<feature type="compositionally biased region" description="Basic and acidic residues" evidence="5">
    <location>
        <begin position="375"/>
        <end position="390"/>
    </location>
</feature>
<dbReference type="Pfam" id="PF13589">
    <property type="entry name" value="HATPase_c_3"/>
    <property type="match status" value="1"/>
</dbReference>
<dbReference type="FunFam" id="3.30.565.10:FF:000003">
    <property type="entry name" value="DNA mismatch repair endonuclease MutL"/>
    <property type="match status" value="1"/>
</dbReference>
<dbReference type="SUPFAM" id="SSF55874">
    <property type="entry name" value="ATPase domain of HSP90 chaperone/DNA topoisomerase II/histidine kinase"/>
    <property type="match status" value="1"/>
</dbReference>
<comment type="function">
    <text evidence="4">This protein is involved in the repair of mismatches in DNA. It is required for dam-dependent methyl-directed DNA mismatch repair. May act as a 'molecular matchmaker', a protein that promotes the formation of a stable complex between two or more DNA-binding proteins in an ATP-dependent manner without itself being part of a final effector complex.</text>
</comment>
<dbReference type="GO" id="GO:0030983">
    <property type="term" value="F:mismatched DNA binding"/>
    <property type="evidence" value="ECO:0007669"/>
    <property type="project" value="InterPro"/>
</dbReference>
<dbReference type="EMBL" id="LSCQ01000086">
    <property type="protein sequence ID" value="KXB34035.1"/>
    <property type="molecule type" value="Genomic_DNA"/>
</dbReference>
<dbReference type="InterPro" id="IPR002099">
    <property type="entry name" value="MutL/Mlh/PMS"/>
</dbReference>
<evidence type="ECO:0000256" key="1">
    <source>
        <dbReference type="ARBA" id="ARBA00006082"/>
    </source>
</evidence>
<keyword evidence="2 4" id="KW-0227">DNA damage</keyword>
<dbReference type="NCBIfam" id="NF000950">
    <property type="entry name" value="PRK00095.1-3"/>
    <property type="match status" value="1"/>
</dbReference>